<gene>
    <name evidence="2" type="ORF">GCM10022252_36630</name>
</gene>
<accession>A0ABP8AYB0</accession>
<sequence length="64" mass="6840">MSGLSSRPSRRQRIASVASCSMPECRVAEPMVGREGDGEPEVGVDGADRADGAFLDQLHPERVI</sequence>
<dbReference type="EMBL" id="BAABAQ010000006">
    <property type="protein sequence ID" value="GAA4193537.1"/>
    <property type="molecule type" value="Genomic_DNA"/>
</dbReference>
<name>A0ABP8AYB0_9ACTN</name>
<proteinExistence type="predicted"/>
<organism evidence="2 3">
    <name type="scientific">Streptosporangium oxazolinicum</name>
    <dbReference type="NCBI Taxonomy" id="909287"/>
    <lineage>
        <taxon>Bacteria</taxon>
        <taxon>Bacillati</taxon>
        <taxon>Actinomycetota</taxon>
        <taxon>Actinomycetes</taxon>
        <taxon>Streptosporangiales</taxon>
        <taxon>Streptosporangiaceae</taxon>
        <taxon>Streptosporangium</taxon>
    </lineage>
</organism>
<reference evidence="3" key="1">
    <citation type="journal article" date="2019" name="Int. J. Syst. Evol. Microbiol.">
        <title>The Global Catalogue of Microorganisms (GCM) 10K type strain sequencing project: providing services to taxonomists for standard genome sequencing and annotation.</title>
        <authorList>
            <consortium name="The Broad Institute Genomics Platform"/>
            <consortium name="The Broad Institute Genome Sequencing Center for Infectious Disease"/>
            <person name="Wu L."/>
            <person name="Ma J."/>
        </authorList>
    </citation>
    <scope>NUCLEOTIDE SEQUENCE [LARGE SCALE GENOMIC DNA]</scope>
    <source>
        <strain evidence="3">JCM 17388</strain>
    </source>
</reference>
<feature type="region of interest" description="Disordered" evidence="1">
    <location>
        <begin position="1"/>
        <end position="20"/>
    </location>
</feature>
<evidence type="ECO:0000313" key="2">
    <source>
        <dbReference type="EMBL" id="GAA4193537.1"/>
    </source>
</evidence>
<evidence type="ECO:0000313" key="3">
    <source>
        <dbReference type="Proteomes" id="UP001501251"/>
    </source>
</evidence>
<evidence type="ECO:0000256" key="1">
    <source>
        <dbReference type="SAM" id="MobiDB-lite"/>
    </source>
</evidence>
<dbReference type="Proteomes" id="UP001501251">
    <property type="component" value="Unassembled WGS sequence"/>
</dbReference>
<protein>
    <submittedName>
        <fullName evidence="2">Uncharacterized protein</fullName>
    </submittedName>
</protein>
<comment type="caution">
    <text evidence="2">The sequence shown here is derived from an EMBL/GenBank/DDBJ whole genome shotgun (WGS) entry which is preliminary data.</text>
</comment>
<feature type="region of interest" description="Disordered" evidence="1">
    <location>
        <begin position="29"/>
        <end position="64"/>
    </location>
</feature>
<keyword evidence="3" id="KW-1185">Reference proteome</keyword>